<dbReference type="EMBL" id="LS974620">
    <property type="protein sequence ID" value="CAG7905299.1"/>
    <property type="molecule type" value="Genomic_DNA"/>
</dbReference>
<accession>A0A8D9HXE9</accession>
<dbReference type="Gramene" id="A04p02000.2_BraZ1">
    <property type="protein sequence ID" value="A04p02000.2_BraZ1.CDS"/>
    <property type="gene ID" value="A04g02000.2_BraZ1"/>
</dbReference>
<proteinExistence type="predicted"/>
<evidence type="ECO:0000256" key="1">
    <source>
        <dbReference type="SAM" id="MobiDB-lite"/>
    </source>
</evidence>
<feature type="region of interest" description="Disordered" evidence="1">
    <location>
        <begin position="12"/>
        <end position="37"/>
    </location>
</feature>
<evidence type="ECO:0000313" key="2">
    <source>
        <dbReference type="EMBL" id="CAG7905299.1"/>
    </source>
</evidence>
<evidence type="ECO:0000313" key="3">
    <source>
        <dbReference type="Proteomes" id="UP000694005"/>
    </source>
</evidence>
<dbReference type="AlphaFoldDB" id="A0A8D9HXE9"/>
<name>A0A8D9HXE9_BRACM</name>
<organism evidence="2 3">
    <name type="scientific">Brassica campestris</name>
    <name type="common">Field mustard</name>
    <dbReference type="NCBI Taxonomy" id="3711"/>
    <lineage>
        <taxon>Eukaryota</taxon>
        <taxon>Viridiplantae</taxon>
        <taxon>Streptophyta</taxon>
        <taxon>Embryophyta</taxon>
        <taxon>Tracheophyta</taxon>
        <taxon>Spermatophyta</taxon>
        <taxon>Magnoliopsida</taxon>
        <taxon>eudicotyledons</taxon>
        <taxon>Gunneridae</taxon>
        <taxon>Pentapetalae</taxon>
        <taxon>rosids</taxon>
        <taxon>malvids</taxon>
        <taxon>Brassicales</taxon>
        <taxon>Brassicaceae</taxon>
        <taxon>Brassiceae</taxon>
        <taxon>Brassica</taxon>
    </lineage>
</organism>
<gene>
    <name evidence="2" type="ORF">BRAPAZ1V2_A04P02000.2</name>
</gene>
<dbReference type="Proteomes" id="UP000694005">
    <property type="component" value="Chromosome A04"/>
</dbReference>
<protein>
    <submittedName>
        <fullName evidence="2">Uncharacterized protein</fullName>
    </submittedName>
</protein>
<feature type="compositionally biased region" description="Acidic residues" evidence="1">
    <location>
        <begin position="19"/>
        <end position="30"/>
    </location>
</feature>
<sequence>MMTMRSVFVVLNQPPVQPVEDENEEGDEDRDNNGEMDLIVIPVMGNLD</sequence>
<reference evidence="2 3" key="1">
    <citation type="submission" date="2021-07" db="EMBL/GenBank/DDBJ databases">
        <authorList>
            <consortium name="Genoscope - CEA"/>
            <person name="William W."/>
        </authorList>
    </citation>
    <scope>NUCLEOTIDE SEQUENCE [LARGE SCALE GENOMIC DNA]</scope>
</reference>